<feature type="domain" description="Class II aldolase/adducin N-terminal" evidence="10">
    <location>
        <begin position="15"/>
        <end position="206"/>
    </location>
</feature>
<dbReference type="HOGENOM" id="CLU_006033_5_0_14"/>
<evidence type="ECO:0000313" key="11">
    <source>
        <dbReference type="EMBL" id="CAC13772.1"/>
    </source>
</evidence>
<keyword evidence="5" id="KW-0479">Metal-binding</keyword>
<evidence type="ECO:0000256" key="8">
    <source>
        <dbReference type="ARBA" id="ARBA00023277"/>
    </source>
</evidence>
<dbReference type="PANTHER" id="PTHR22789:SF8">
    <property type="entry name" value="L-RIBULOSE-5-PHOSPHATE 4-EPIMERASE SGBE"/>
    <property type="match status" value="1"/>
</dbReference>
<dbReference type="NCBIfam" id="NF006047">
    <property type="entry name" value="PRK08193.1"/>
    <property type="match status" value="1"/>
</dbReference>
<dbReference type="EMBL" id="AL445565">
    <property type="protein sequence ID" value="CAC13772.1"/>
    <property type="molecule type" value="Genomic_DNA"/>
</dbReference>
<comment type="cofactor">
    <cofactor evidence="2">
        <name>Zn(2+)</name>
        <dbReference type="ChEBI" id="CHEBI:29105"/>
    </cofactor>
</comment>
<sequence length="243" mass="27417">MNKKYDLDEIEKLKQSVYDANMLLHKYKLAIHTWGNVSGITKDRRFMVIKPSGLSYEAMKASDMVIVDLDNNVIDSELNPSSDTPTHTLLYKASYQIQAIVHTHSPNAVAFAQAGKDIPCYGTTHADNFYGSVPCTRDLSVEEINGEYEHNTGLVIIENFKNNNRDFKATSAVLVKEHGPFVWSTKNPIDAVNLALTLEEIAKMAIKTIIINPNALHAKQELQDKHYLRKHGKNAYYGQRPKK</sequence>
<dbReference type="PANTHER" id="PTHR22789">
    <property type="entry name" value="FUCULOSE PHOSPHATE ALDOLASE"/>
    <property type="match status" value="1"/>
</dbReference>
<dbReference type="Gene3D" id="3.40.225.10">
    <property type="entry name" value="Class II aldolase/adducin N-terminal domain"/>
    <property type="match status" value="1"/>
</dbReference>
<comment type="catalytic activity">
    <reaction evidence="1">
        <text>L-ribulose 5-phosphate = D-xylulose 5-phosphate</text>
        <dbReference type="Rhea" id="RHEA:22368"/>
        <dbReference type="ChEBI" id="CHEBI:57737"/>
        <dbReference type="ChEBI" id="CHEBI:58226"/>
        <dbReference type="EC" id="5.1.3.4"/>
    </reaction>
</comment>
<dbReference type="eggNOG" id="COG0235">
    <property type="taxonomic scope" value="Bacteria"/>
</dbReference>
<evidence type="ECO:0000256" key="3">
    <source>
        <dbReference type="ARBA" id="ARBA00010037"/>
    </source>
</evidence>
<evidence type="ECO:0000259" key="10">
    <source>
        <dbReference type="SMART" id="SM01007"/>
    </source>
</evidence>
<dbReference type="PIR" id="G90586">
    <property type="entry name" value="G90586"/>
</dbReference>
<keyword evidence="6" id="KW-0862">Zinc</keyword>
<dbReference type="Proteomes" id="UP000000528">
    <property type="component" value="Chromosome"/>
</dbReference>
<dbReference type="GO" id="GO:0046872">
    <property type="term" value="F:metal ion binding"/>
    <property type="evidence" value="ECO:0007669"/>
    <property type="project" value="UniProtKB-KW"/>
</dbReference>
<dbReference type="STRING" id="272635.gene:17577206"/>
<dbReference type="Pfam" id="PF00596">
    <property type="entry name" value="Aldolase_II"/>
    <property type="match status" value="1"/>
</dbReference>
<evidence type="ECO:0000256" key="4">
    <source>
        <dbReference type="ARBA" id="ARBA00013186"/>
    </source>
</evidence>
<dbReference type="GO" id="GO:0005829">
    <property type="term" value="C:cytosol"/>
    <property type="evidence" value="ECO:0007669"/>
    <property type="project" value="TreeGrafter"/>
</dbReference>
<evidence type="ECO:0000256" key="6">
    <source>
        <dbReference type="ARBA" id="ARBA00022833"/>
    </source>
</evidence>
<organism evidence="12">
    <name type="scientific">Mycoplasmopsis pulmonis (strain UAB CTIP)</name>
    <name type="common">Mycoplasma pulmonis</name>
    <dbReference type="NCBI Taxonomy" id="272635"/>
    <lineage>
        <taxon>Bacteria</taxon>
        <taxon>Bacillati</taxon>
        <taxon>Mycoplasmatota</taxon>
        <taxon>Mycoplasmoidales</taxon>
        <taxon>Metamycoplasmataceae</taxon>
        <taxon>Mycoplasmopsis</taxon>
    </lineage>
</organism>
<dbReference type="SMART" id="SM01007">
    <property type="entry name" value="Aldolase_II"/>
    <property type="match status" value="1"/>
</dbReference>
<dbReference type="KEGG" id="mpu:MYPU_5990"/>
<protein>
    <recommendedName>
        <fullName evidence="4">L-ribulose-5-phosphate 4-epimerase</fullName>
        <ecNumber evidence="4">5.1.3.4</ecNumber>
    </recommendedName>
    <alternativeName>
        <fullName evidence="9">Phosphoribulose isomerase</fullName>
    </alternativeName>
</protein>
<evidence type="ECO:0000256" key="5">
    <source>
        <dbReference type="ARBA" id="ARBA00022723"/>
    </source>
</evidence>
<name>Q98PX0_MYCPU</name>
<dbReference type="RefSeq" id="WP_010925400.1">
    <property type="nucleotide sequence ID" value="NC_002771.1"/>
</dbReference>
<comment type="similarity">
    <text evidence="3">Belongs to the aldolase class II family. AraD/FucA subfamily.</text>
</comment>
<evidence type="ECO:0000256" key="2">
    <source>
        <dbReference type="ARBA" id="ARBA00001947"/>
    </source>
</evidence>
<dbReference type="GO" id="GO:0008742">
    <property type="term" value="F:L-ribulose-phosphate 4-epimerase activity"/>
    <property type="evidence" value="ECO:0007669"/>
    <property type="project" value="UniProtKB-EC"/>
</dbReference>
<dbReference type="InterPro" id="IPR036409">
    <property type="entry name" value="Aldolase_II/adducin_N_sf"/>
</dbReference>
<gene>
    <name evidence="11" type="ordered locus">MYPU_5990</name>
</gene>
<dbReference type="InterPro" id="IPR001303">
    <property type="entry name" value="Aldolase_II/adducin_N"/>
</dbReference>
<dbReference type="GO" id="GO:0019323">
    <property type="term" value="P:pentose catabolic process"/>
    <property type="evidence" value="ECO:0007669"/>
    <property type="project" value="TreeGrafter"/>
</dbReference>
<dbReference type="InterPro" id="IPR050197">
    <property type="entry name" value="Aldolase_class_II_sugar_metab"/>
</dbReference>
<dbReference type="AlphaFoldDB" id="Q98PX0"/>
<dbReference type="GO" id="GO:0016832">
    <property type="term" value="F:aldehyde-lyase activity"/>
    <property type="evidence" value="ECO:0007669"/>
    <property type="project" value="TreeGrafter"/>
</dbReference>
<dbReference type="SUPFAM" id="SSF53639">
    <property type="entry name" value="AraD/HMP-PK domain-like"/>
    <property type="match status" value="1"/>
</dbReference>
<keyword evidence="7 11" id="KW-0413">Isomerase</keyword>
<evidence type="ECO:0000256" key="9">
    <source>
        <dbReference type="ARBA" id="ARBA00032206"/>
    </source>
</evidence>
<reference evidence="11 12" key="1">
    <citation type="journal article" date="2001" name="Nucleic Acids Res.">
        <title>The complete genome sequence of the murine respiratory pathogen Mycoplasma pulmonis.</title>
        <authorList>
            <person name="Chambaud I."/>
            <person name="Heilig R."/>
            <person name="Ferris S."/>
            <person name="Barbe V."/>
            <person name="Samson D."/>
            <person name="Galisson F."/>
            <person name="Moszer I."/>
            <person name="Dybvig K."/>
            <person name="Wroblewski H."/>
            <person name="Viari A."/>
            <person name="Rocha E.P.C."/>
            <person name="Blanchard A."/>
        </authorList>
    </citation>
    <scope>NUCLEOTIDE SEQUENCE [LARGE SCALE GENOMIC DNA]</scope>
    <source>
        <strain evidence="11 12">UAB CTIP</strain>
    </source>
</reference>
<keyword evidence="12" id="KW-1185">Reference proteome</keyword>
<dbReference type="FunFam" id="3.40.225.10:FF:000001">
    <property type="entry name" value="L-ribulose-5-phosphate 4-epimerase UlaF"/>
    <property type="match status" value="1"/>
</dbReference>
<dbReference type="EC" id="5.1.3.4" evidence="4"/>
<proteinExistence type="inferred from homology"/>
<evidence type="ECO:0000313" key="12">
    <source>
        <dbReference type="Proteomes" id="UP000000528"/>
    </source>
</evidence>
<evidence type="ECO:0000256" key="7">
    <source>
        <dbReference type="ARBA" id="ARBA00023235"/>
    </source>
</evidence>
<keyword evidence="8" id="KW-0119">Carbohydrate metabolism</keyword>
<accession>Q98PX0</accession>
<evidence type="ECO:0000256" key="1">
    <source>
        <dbReference type="ARBA" id="ARBA00001726"/>
    </source>
</evidence>